<proteinExistence type="predicted"/>
<dbReference type="EMBL" id="MK500288">
    <property type="protein sequence ID" value="QBK84715.1"/>
    <property type="molecule type" value="Genomic_DNA"/>
</dbReference>
<gene>
    <name evidence="1" type="ORF">LCDPAC01_01960</name>
</gene>
<organism evidence="1">
    <name type="scientific">Pithovirus LCDPAC01</name>
    <dbReference type="NCBI Taxonomy" id="2506600"/>
    <lineage>
        <taxon>Viruses</taxon>
        <taxon>Pithoviruses</taxon>
    </lineage>
</organism>
<name>A0A481YN71_9VIRU</name>
<evidence type="ECO:0000313" key="1">
    <source>
        <dbReference type="EMBL" id="QBK84715.1"/>
    </source>
</evidence>
<protein>
    <submittedName>
        <fullName evidence="1">Uncharacterized protein</fullName>
    </submittedName>
</protein>
<reference evidence="1" key="1">
    <citation type="journal article" date="2019" name="MBio">
        <title>Virus Genomes from Deep Sea Sediments Expand the Ocean Megavirome and Support Independent Origins of Viral Gigantism.</title>
        <authorList>
            <person name="Backstrom D."/>
            <person name="Yutin N."/>
            <person name="Jorgensen S.L."/>
            <person name="Dharamshi J."/>
            <person name="Homa F."/>
            <person name="Zaremba-Niedwiedzka K."/>
            <person name="Spang A."/>
            <person name="Wolf Y.I."/>
            <person name="Koonin E.V."/>
            <person name="Ettema T.J."/>
        </authorList>
    </citation>
    <scope>NUCLEOTIDE SEQUENCE</scope>
</reference>
<sequence>MKNMEKALIVMNPDTPMGTDIGREIVQSSGVRIYLLNEEAPKTTKWIKVPTDLKVIKKTTPSFHETGQGMITYNTKSKLIQIKSILSYVLEHIFDNTAFVILFRDIIYQDTRYIAREEETISQLDKYYFYGVNFGDRNVYAYPSELSKITNYLIDQTESLIDKVGYAIAGTTMLTETNPKYLVDGYLTDYAKLNDMVILESPRQKNLFTKNIHSSIDIINETNKFARYIDEQKSLSNFPSTTPLAIVKDKGLTAMGIGYTIQYEFEGDVFDINTVYVNLSPWELYVSLLLLESLGLDQTVNVSSEYKGYVVNGTYSNPRDYTIVKNILTTERGSGETEATVYDAEEDYLKRPDSSVGFHDKILNKWVSLSKT</sequence>
<accession>A0A481YN71</accession>